<proteinExistence type="predicted"/>
<gene>
    <name evidence="2" type="ORF">EIH08_12480</name>
</gene>
<evidence type="ECO:0000313" key="3">
    <source>
        <dbReference type="Proteomes" id="UP000282297"/>
    </source>
</evidence>
<dbReference type="AlphaFoldDB" id="A0A3G8WYX0"/>
<dbReference type="Proteomes" id="UP000282297">
    <property type="component" value="Plasmid unnamed"/>
</dbReference>
<dbReference type="InterPro" id="IPR025669">
    <property type="entry name" value="AAA_dom"/>
</dbReference>
<dbReference type="Pfam" id="PF13614">
    <property type="entry name" value="AAA_31"/>
    <property type="match status" value="1"/>
</dbReference>
<dbReference type="CDD" id="cd02042">
    <property type="entry name" value="ParAB_family"/>
    <property type="match status" value="1"/>
</dbReference>
<name>A0A3G8WYX0_9FLAO</name>
<evidence type="ECO:0000259" key="1">
    <source>
        <dbReference type="Pfam" id="PF13614"/>
    </source>
</evidence>
<reference evidence="3" key="1">
    <citation type="submission" date="2018-11" db="EMBL/GenBank/DDBJ databases">
        <title>Proposal to divide the Flavobacteriaceae and reorganize its genera based on Amino Acid Identity values calculated from whole genome sequences.</title>
        <authorList>
            <person name="Nicholson A.C."/>
            <person name="Gulvik C.A."/>
            <person name="Whitney A.M."/>
            <person name="Humrighouse B.W."/>
            <person name="Bell M."/>
            <person name="Holmes B."/>
            <person name="Steigerwalt A.B."/>
            <person name="Villarma A."/>
            <person name="Sheth M."/>
            <person name="Batra D."/>
            <person name="Pryor J."/>
            <person name="Bernardet J.-F."/>
            <person name="Hugo C."/>
            <person name="Kampfer P."/>
            <person name="Newman J.D."/>
            <person name="McQuiston J.R."/>
        </authorList>
    </citation>
    <scope>NUCLEOTIDE SEQUENCE [LARGE SCALE GENOMIC DNA]</scope>
    <source>
        <strain evidence="3">H4753</strain>
        <plasmid evidence="3">unnamed</plasmid>
    </source>
</reference>
<sequence>MEKKGNIKFAEKGNFNNIYVLEGSELLEDLDFNQNSLKTSIEAIDGIFDYVIIDCPPSKPLTNKLSLAEIALFASDYVISPIEAEEFSISGVYKLYPAIMSLKAKYGLKFEYLGFFFNKVMVRSKDFKKYYFEIQNSVVKDALFKTYIRQDINVNEAKKKGKTIFEIAPNSRASLDFKNLYKEIIKKIK</sequence>
<protein>
    <submittedName>
        <fullName evidence="2">ParA family protein</fullName>
    </submittedName>
</protein>
<keyword evidence="2" id="KW-0614">Plasmid</keyword>
<geneLocation type="plasmid" evidence="2">
    <name>unnamed</name>
</geneLocation>
<organism evidence="2 3">
    <name type="scientific">Chryseobacterium taklimakanense</name>
    <dbReference type="NCBI Taxonomy" id="536441"/>
    <lineage>
        <taxon>Bacteria</taxon>
        <taxon>Pseudomonadati</taxon>
        <taxon>Bacteroidota</taxon>
        <taxon>Flavobacteriia</taxon>
        <taxon>Flavobacteriales</taxon>
        <taxon>Weeksellaceae</taxon>
        <taxon>Chryseobacterium group</taxon>
        <taxon>Chryseobacterium</taxon>
    </lineage>
</organism>
<dbReference type="SUPFAM" id="SSF52540">
    <property type="entry name" value="P-loop containing nucleoside triphosphate hydrolases"/>
    <property type="match status" value="1"/>
</dbReference>
<dbReference type="InterPro" id="IPR050678">
    <property type="entry name" value="DNA_Partitioning_ATPase"/>
</dbReference>
<dbReference type="InterPro" id="IPR027417">
    <property type="entry name" value="P-loop_NTPase"/>
</dbReference>
<dbReference type="EMBL" id="CP034172">
    <property type="protein sequence ID" value="AZI21521.1"/>
    <property type="molecule type" value="Genomic_DNA"/>
</dbReference>
<feature type="domain" description="AAA" evidence="1">
    <location>
        <begin position="24"/>
        <end position="105"/>
    </location>
</feature>
<evidence type="ECO:0000313" key="2">
    <source>
        <dbReference type="EMBL" id="AZI21521.1"/>
    </source>
</evidence>
<dbReference type="PANTHER" id="PTHR13696:SF99">
    <property type="entry name" value="COBYRINIC ACID AC-DIAMIDE SYNTHASE"/>
    <property type="match status" value="1"/>
</dbReference>
<accession>A0A3G8WYX0</accession>
<dbReference type="PANTHER" id="PTHR13696">
    <property type="entry name" value="P-LOOP CONTAINING NUCLEOSIDE TRIPHOSPHATE HYDROLASE"/>
    <property type="match status" value="1"/>
</dbReference>
<dbReference type="Gene3D" id="3.40.50.300">
    <property type="entry name" value="P-loop containing nucleotide triphosphate hydrolases"/>
    <property type="match status" value="1"/>
</dbReference>